<evidence type="ECO:0000313" key="2">
    <source>
        <dbReference type="EMBL" id="KAJ4435040.1"/>
    </source>
</evidence>
<keyword evidence="3" id="KW-1185">Reference proteome</keyword>
<evidence type="ECO:0000313" key="3">
    <source>
        <dbReference type="Proteomes" id="UP001148838"/>
    </source>
</evidence>
<dbReference type="Proteomes" id="UP001148838">
    <property type="component" value="Unassembled WGS sequence"/>
</dbReference>
<comment type="caution">
    <text evidence="2">The sequence shown here is derived from an EMBL/GenBank/DDBJ whole genome shotgun (WGS) entry which is preliminary data.</text>
</comment>
<organism evidence="2 3">
    <name type="scientific">Periplaneta americana</name>
    <name type="common">American cockroach</name>
    <name type="synonym">Blatta americana</name>
    <dbReference type="NCBI Taxonomy" id="6978"/>
    <lineage>
        <taxon>Eukaryota</taxon>
        <taxon>Metazoa</taxon>
        <taxon>Ecdysozoa</taxon>
        <taxon>Arthropoda</taxon>
        <taxon>Hexapoda</taxon>
        <taxon>Insecta</taxon>
        <taxon>Pterygota</taxon>
        <taxon>Neoptera</taxon>
        <taxon>Polyneoptera</taxon>
        <taxon>Dictyoptera</taxon>
        <taxon>Blattodea</taxon>
        <taxon>Blattoidea</taxon>
        <taxon>Blattidae</taxon>
        <taxon>Blattinae</taxon>
        <taxon>Periplaneta</taxon>
    </lineage>
</organism>
<proteinExistence type="predicted"/>
<gene>
    <name evidence="2" type="ORF">ANN_23613</name>
</gene>
<accession>A0ABQ8SLL0</accession>
<sequence length="273" mass="30356">MIGSSAVYSQSAVPTPSSSTSQPSTTQPDSAEEGDDEEIIFFSAYKVVQSFDPDDAVAIQICQELLNDRTIEKEVIDIKPNFGYLPDAIIQLEKSGVELVEQINIMRTIVNKLSAVEEALLHELQLRISWLEQRTTSLVTSSVSIVYIVSGVTAREFVLFTNTGYLKSVYQDSVDLLRKMDDCKTVTISTGQICENSSRSAEQNSQFSIHNSLALASSTSLFKFTAHRTQILPLRRLRLATAIVTDSLKFTARRTQILRIRRASPLSKTRLEG</sequence>
<name>A0ABQ8SLL0_PERAM</name>
<reference evidence="2 3" key="1">
    <citation type="journal article" date="2022" name="Allergy">
        <title>Genome assembly and annotation of Periplaneta americana reveal a comprehensive cockroach allergen profile.</title>
        <authorList>
            <person name="Wang L."/>
            <person name="Xiong Q."/>
            <person name="Saelim N."/>
            <person name="Wang L."/>
            <person name="Nong W."/>
            <person name="Wan A.T."/>
            <person name="Shi M."/>
            <person name="Liu X."/>
            <person name="Cao Q."/>
            <person name="Hui J.H.L."/>
            <person name="Sookrung N."/>
            <person name="Leung T.F."/>
            <person name="Tungtrongchitr A."/>
            <person name="Tsui S.K.W."/>
        </authorList>
    </citation>
    <scope>NUCLEOTIDE SEQUENCE [LARGE SCALE GENOMIC DNA]</scope>
    <source>
        <strain evidence="2">PWHHKU_190912</strain>
    </source>
</reference>
<feature type="compositionally biased region" description="Low complexity" evidence="1">
    <location>
        <begin position="9"/>
        <end position="29"/>
    </location>
</feature>
<evidence type="ECO:0000256" key="1">
    <source>
        <dbReference type="SAM" id="MobiDB-lite"/>
    </source>
</evidence>
<feature type="region of interest" description="Disordered" evidence="1">
    <location>
        <begin position="1"/>
        <end position="34"/>
    </location>
</feature>
<dbReference type="EMBL" id="JAJSOF020000025">
    <property type="protein sequence ID" value="KAJ4435040.1"/>
    <property type="molecule type" value="Genomic_DNA"/>
</dbReference>
<protein>
    <submittedName>
        <fullName evidence="2">Uncharacterized protein</fullName>
    </submittedName>
</protein>